<feature type="compositionally biased region" description="Basic and acidic residues" evidence="2">
    <location>
        <begin position="914"/>
        <end position="926"/>
    </location>
</feature>
<reference evidence="3" key="1">
    <citation type="submission" date="2021-04" db="EMBL/GenBank/DDBJ databases">
        <authorList>
            <consortium name="Molecular Ecology Group"/>
        </authorList>
    </citation>
    <scope>NUCLEOTIDE SEQUENCE</scope>
</reference>
<feature type="non-terminal residue" evidence="3">
    <location>
        <position position="1"/>
    </location>
</feature>
<evidence type="ECO:0000313" key="3">
    <source>
        <dbReference type="EMBL" id="CAG5122861.1"/>
    </source>
</evidence>
<organism evidence="3 4">
    <name type="scientific">Candidula unifasciata</name>
    <dbReference type="NCBI Taxonomy" id="100452"/>
    <lineage>
        <taxon>Eukaryota</taxon>
        <taxon>Metazoa</taxon>
        <taxon>Spiralia</taxon>
        <taxon>Lophotrochozoa</taxon>
        <taxon>Mollusca</taxon>
        <taxon>Gastropoda</taxon>
        <taxon>Heterobranchia</taxon>
        <taxon>Euthyneura</taxon>
        <taxon>Panpulmonata</taxon>
        <taxon>Eupulmonata</taxon>
        <taxon>Stylommatophora</taxon>
        <taxon>Helicina</taxon>
        <taxon>Helicoidea</taxon>
        <taxon>Geomitridae</taxon>
        <taxon>Candidula</taxon>
    </lineage>
</organism>
<feature type="coiled-coil region" evidence="1">
    <location>
        <begin position="89"/>
        <end position="123"/>
    </location>
</feature>
<feature type="region of interest" description="Disordered" evidence="2">
    <location>
        <begin position="965"/>
        <end position="1021"/>
    </location>
</feature>
<feature type="compositionally biased region" description="Polar residues" evidence="2">
    <location>
        <begin position="1008"/>
        <end position="1020"/>
    </location>
</feature>
<sequence>MESLIAQKEMEISEIMQSAADDKITLEQLSAQHLAVEKNCKMLLGMSSYLETEILAKEDALTEQQLLIDEQSVRLNYLSEALTQVNLSINELNELNFGLKAEIDVLQENKCDLEQRISKLQSEFDSQELTATQFMVESKQLSEKLTQMTYDLDTKDATIFDLQHDCEMYIKEINDLKQELEQKDLFSISLKQEVESYCSLMERSKEEKEMLKANFDSCMEEVQQKISDQEIELKRLRAHLAEETKNVCQDQNQMKEIYEQQIAQTEEKLLQFEKQCERLDKELTEVKAKSASAKDVYEHQLSEQELHLQSTNSELLKLKDHLSKITNNHKCEMAGLKKLYEIQTNELEESCLALERTVAEQKRLINENTTKFNREKYDLEQNYEIQLSDVEEKRRISEMEISRLKKHLDEMKFDHEKDLQSLEKSSEARVYELEDRVCSLTNELEKLRKSMFSTGSYSEERQAVDMRVEELETIARDLQNRNSLLEDDIAMMRDQAHSREEEMKAVLKNAAEEQQRQTAELNLEILQLQQQLSESDHRQAETIKEYESQVIELQTRNRQLEEKVCTLEMLIEEDAALQMAGDEHSSKKIRNMSVNICDNTSLKTNVSSLNSSERSSAFSPMDLGTFPSDEHGLDKCLPPSDENLPIVEGFVAEPPVKFLAPRRLSQPIAVNKYNTSVEKSDFVEEQCDGFQLEVTLHGSNQNSDHPIHENVMRERFEPEAPDHFLLETLDEQANTMWQHERAVDPSPSHIQPQQGSFDFSTPEKAQRNDEFAGNSRMQDSLFSNYNNSNSNYRDLQYSYQLEKADVTFEKRLNDIKEELEEEYVSKMRQQEIKLTMEYETSQAEYKLEIEQHFAQRMKAVRYEWERKFNKALQKVQKELEKQHKKKLKQLKSDQYTRELQHHPTVSATAGESSLHGERDLVSHDSEGTESSDEVEDHTLSGNEEIADPSDVLLGQVENAQMVEVTAEKQPEMSSRKSSSTSSSTISTPTLTACSPVVDREAVKDEAESAQSELSDTSSAQERFLEELEEMSQQSSQDLPLEWELTSTVIEAGSFEREPEHQSVWEVFDGRCVRQDCQE</sequence>
<feature type="compositionally biased region" description="Basic and acidic residues" evidence="2">
    <location>
        <begin position="965"/>
        <end position="974"/>
    </location>
</feature>
<gene>
    <name evidence="3" type="ORF">CUNI_LOCUS8419</name>
</gene>
<proteinExistence type="predicted"/>
<comment type="caution">
    <text evidence="3">The sequence shown here is derived from an EMBL/GenBank/DDBJ whole genome shotgun (WGS) entry which is preliminary data.</text>
</comment>
<evidence type="ECO:0000256" key="1">
    <source>
        <dbReference type="SAM" id="Coils"/>
    </source>
</evidence>
<dbReference type="EMBL" id="CAJHNH020001380">
    <property type="protein sequence ID" value="CAG5122861.1"/>
    <property type="molecule type" value="Genomic_DNA"/>
</dbReference>
<feature type="coiled-coil region" evidence="1">
    <location>
        <begin position="159"/>
        <end position="328"/>
    </location>
</feature>
<feature type="compositionally biased region" description="Low complexity" evidence="2">
    <location>
        <begin position="975"/>
        <end position="991"/>
    </location>
</feature>
<dbReference type="AlphaFoldDB" id="A0A8S3Z6N5"/>
<evidence type="ECO:0000256" key="2">
    <source>
        <dbReference type="SAM" id="MobiDB-lite"/>
    </source>
</evidence>
<protein>
    <submittedName>
        <fullName evidence="3">Uncharacterized protein</fullName>
    </submittedName>
</protein>
<feature type="coiled-coil region" evidence="1">
    <location>
        <begin position="461"/>
        <end position="563"/>
    </location>
</feature>
<keyword evidence="4" id="KW-1185">Reference proteome</keyword>
<dbReference type="OrthoDB" id="6161297at2759"/>
<evidence type="ECO:0000313" key="4">
    <source>
        <dbReference type="Proteomes" id="UP000678393"/>
    </source>
</evidence>
<feature type="compositionally biased region" description="Basic and acidic residues" evidence="2">
    <location>
        <begin position="890"/>
        <end position="901"/>
    </location>
</feature>
<keyword evidence="1" id="KW-0175">Coiled coil</keyword>
<accession>A0A8S3Z6N5</accession>
<feature type="region of interest" description="Disordered" evidence="2">
    <location>
        <begin position="884"/>
        <end position="948"/>
    </location>
</feature>
<dbReference type="Proteomes" id="UP000678393">
    <property type="component" value="Unassembled WGS sequence"/>
</dbReference>
<feature type="compositionally biased region" description="Basic and acidic residues" evidence="2">
    <location>
        <begin position="997"/>
        <end position="1006"/>
    </location>
</feature>
<name>A0A8S3Z6N5_9EUPU</name>